<dbReference type="GO" id="GO:0009228">
    <property type="term" value="P:thiamine biosynthetic process"/>
    <property type="evidence" value="ECO:0007669"/>
    <property type="project" value="InterPro"/>
</dbReference>
<gene>
    <name evidence="4" type="ORF">Q4535_02865</name>
</gene>
<feature type="region of interest" description="Disordered" evidence="1">
    <location>
        <begin position="75"/>
        <end position="133"/>
    </location>
</feature>
<dbReference type="AlphaFoldDB" id="A0AAP4TY30"/>
<evidence type="ECO:0000313" key="5">
    <source>
        <dbReference type="Proteomes" id="UP001170481"/>
    </source>
</evidence>
<feature type="domain" description="SsuA/THI5-like" evidence="3">
    <location>
        <begin position="152"/>
        <end position="365"/>
    </location>
</feature>
<dbReference type="PANTHER" id="PTHR31528:SF3">
    <property type="entry name" value="THIAMINE BIOSYNTHESIS PROTEIN HI_0357-RELATED"/>
    <property type="match status" value="1"/>
</dbReference>
<name>A0AAP4TY30_9GAMM</name>
<dbReference type="EMBL" id="JAUORK010000003">
    <property type="protein sequence ID" value="MDO6671051.1"/>
    <property type="molecule type" value="Genomic_DNA"/>
</dbReference>
<dbReference type="InterPro" id="IPR027939">
    <property type="entry name" value="NMT1/THI5"/>
</dbReference>
<dbReference type="PANTHER" id="PTHR31528">
    <property type="entry name" value="4-AMINO-5-HYDROXYMETHYL-2-METHYLPYRIMIDINE PHOSPHATE SYNTHASE THI11-RELATED"/>
    <property type="match status" value="1"/>
</dbReference>
<feature type="chain" id="PRO_5042896680" evidence="2">
    <location>
        <begin position="44"/>
        <end position="434"/>
    </location>
</feature>
<keyword evidence="2" id="KW-0732">Signal</keyword>
<comment type="caution">
    <text evidence="4">The sequence shown here is derived from an EMBL/GenBank/DDBJ whole genome shotgun (WGS) entry which is preliminary data.</text>
</comment>
<feature type="signal peptide" evidence="2">
    <location>
        <begin position="1"/>
        <end position="43"/>
    </location>
</feature>
<dbReference type="SUPFAM" id="SSF53850">
    <property type="entry name" value="Periplasmic binding protein-like II"/>
    <property type="match status" value="1"/>
</dbReference>
<accession>A0AAP4TY30</accession>
<evidence type="ECO:0000259" key="3">
    <source>
        <dbReference type="Pfam" id="PF09084"/>
    </source>
</evidence>
<feature type="compositionally biased region" description="Low complexity" evidence="1">
    <location>
        <begin position="83"/>
        <end position="115"/>
    </location>
</feature>
<reference evidence="4" key="1">
    <citation type="submission" date="2023-07" db="EMBL/GenBank/DDBJ databases">
        <title>Genome content predicts the carbon catabolic preferences of heterotrophic bacteria.</title>
        <authorList>
            <person name="Gralka M."/>
        </authorList>
    </citation>
    <scope>NUCLEOTIDE SEQUENCE</scope>
    <source>
        <strain evidence="4">C2R13</strain>
    </source>
</reference>
<dbReference type="InterPro" id="IPR015168">
    <property type="entry name" value="SsuA/THI5"/>
</dbReference>
<sequence>MSLSSSAPRRKAQLTRSPRASLLSTAFATLLTTLCLSSLPATAMSAHAAEAEPATSTQSAPEIVAQQAEVGVNGDSAASAPVASQEAVEATAGAAEQAKNGAEPTADAPPAASDEQSADADSKGAANDATKDAATAEKPLTQFKVMLDWYTNPGHAPLVLAQELGLFKKHGLDVELIAPADPSVPPKLAAAERVDIAISYQPQLHLQIDQGLPLVRIGTLVATPLNVVVVRADSDIQSIADLKGKRVGYSVGGVEEVLLSTMLQHSGLTLDDITLTNVNFSLTPSLLTRKVDAVTGAFRNFELAQMAQEGVKGRAFYIEEEGVPTYDELIFVANSDSYERKQAQYAGFLAAVGEATAWIINHPDQGWEMFRDSDPALDTELNKEAWYATLPRFALRPAALDAGRYRDFEDFLFERGMIKKRQSLSHLAVDVNAP</sequence>
<protein>
    <submittedName>
        <fullName evidence="4">ABC transporter substrate-binding protein</fullName>
    </submittedName>
</protein>
<dbReference type="Gene3D" id="3.40.190.10">
    <property type="entry name" value="Periplasmic binding protein-like II"/>
    <property type="match status" value="2"/>
</dbReference>
<evidence type="ECO:0000313" key="4">
    <source>
        <dbReference type="EMBL" id="MDO6671051.1"/>
    </source>
</evidence>
<dbReference type="Pfam" id="PF09084">
    <property type="entry name" value="NMT1"/>
    <property type="match status" value="1"/>
</dbReference>
<organism evidence="4 5">
    <name type="scientific">Cobetia amphilecti</name>
    <dbReference type="NCBI Taxonomy" id="1055104"/>
    <lineage>
        <taxon>Bacteria</taxon>
        <taxon>Pseudomonadati</taxon>
        <taxon>Pseudomonadota</taxon>
        <taxon>Gammaproteobacteria</taxon>
        <taxon>Oceanospirillales</taxon>
        <taxon>Halomonadaceae</taxon>
        <taxon>Cobetia</taxon>
    </lineage>
</organism>
<evidence type="ECO:0000256" key="1">
    <source>
        <dbReference type="SAM" id="MobiDB-lite"/>
    </source>
</evidence>
<proteinExistence type="predicted"/>
<evidence type="ECO:0000256" key="2">
    <source>
        <dbReference type="SAM" id="SignalP"/>
    </source>
</evidence>
<dbReference type="Proteomes" id="UP001170481">
    <property type="component" value="Unassembled WGS sequence"/>
</dbReference>
<dbReference type="RefSeq" id="WP_303592870.1">
    <property type="nucleotide sequence ID" value="NZ_JAUORK010000003.1"/>
</dbReference>